<reference evidence="1 2" key="1">
    <citation type="submission" date="2019-02" db="EMBL/GenBank/DDBJ databases">
        <title>Deep-cultivation of Planctomycetes and their phenomic and genomic characterization uncovers novel biology.</title>
        <authorList>
            <person name="Wiegand S."/>
            <person name="Jogler M."/>
            <person name="Boedeker C."/>
            <person name="Pinto D."/>
            <person name="Vollmers J."/>
            <person name="Rivas-Marin E."/>
            <person name="Kohn T."/>
            <person name="Peeters S.H."/>
            <person name="Heuer A."/>
            <person name="Rast P."/>
            <person name="Oberbeckmann S."/>
            <person name="Bunk B."/>
            <person name="Jeske O."/>
            <person name="Meyerdierks A."/>
            <person name="Storesund J.E."/>
            <person name="Kallscheuer N."/>
            <person name="Luecker S."/>
            <person name="Lage O.M."/>
            <person name="Pohl T."/>
            <person name="Merkel B.J."/>
            <person name="Hornburger P."/>
            <person name="Mueller R.-W."/>
            <person name="Bruemmer F."/>
            <person name="Labrenz M."/>
            <person name="Spormann A.M."/>
            <person name="Op den Camp H."/>
            <person name="Overmann J."/>
            <person name="Amann R."/>
            <person name="Jetten M.S.M."/>
            <person name="Mascher T."/>
            <person name="Medema M.H."/>
            <person name="Devos D.P."/>
            <person name="Kaster A.-K."/>
            <person name="Ovreas L."/>
            <person name="Rohde M."/>
            <person name="Galperin M.Y."/>
            <person name="Jogler C."/>
        </authorList>
    </citation>
    <scope>NUCLEOTIDE SEQUENCE [LARGE SCALE GENOMIC DNA]</scope>
    <source>
        <strain evidence="1 2">Pan161</strain>
    </source>
</reference>
<gene>
    <name evidence="1" type="ORF">Pan161_59740</name>
</gene>
<dbReference type="RefSeq" id="WP_145232194.1">
    <property type="nucleotide sequence ID" value="NZ_CP036343.1"/>
</dbReference>
<dbReference type="OrthoDB" id="288533at2"/>
<keyword evidence="2" id="KW-1185">Reference proteome</keyword>
<evidence type="ECO:0000313" key="2">
    <source>
        <dbReference type="Proteomes" id="UP000316855"/>
    </source>
</evidence>
<dbReference type="EMBL" id="CP036343">
    <property type="protein sequence ID" value="QDT94279.1"/>
    <property type="molecule type" value="Genomic_DNA"/>
</dbReference>
<proteinExistence type="predicted"/>
<accession>A0A517VMN6</accession>
<dbReference type="AlphaFoldDB" id="A0A517VMN6"/>
<evidence type="ECO:0008006" key="3">
    <source>
        <dbReference type="Google" id="ProtNLM"/>
    </source>
</evidence>
<sequence precursor="true">MTEITSADLPEALFLKMEGFVPIDTFVSNGCNCAPDEFGGVDLKPACHFHDWAYYLGGCSKDRKRADQQFYRNLRACDLGKFVAGIYYRRVRLFGGLAFAWHDGKRPKNPWHLVLLFWDRYISW</sequence>
<dbReference type="GO" id="GO:0050482">
    <property type="term" value="P:arachidonate secretion"/>
    <property type="evidence" value="ECO:0007669"/>
    <property type="project" value="InterPro"/>
</dbReference>
<dbReference type="GO" id="GO:0004623">
    <property type="term" value="F:phospholipase A2 activity"/>
    <property type="evidence" value="ECO:0007669"/>
    <property type="project" value="InterPro"/>
</dbReference>
<evidence type="ECO:0000313" key="1">
    <source>
        <dbReference type="EMBL" id="QDT94279.1"/>
    </source>
</evidence>
<dbReference type="Proteomes" id="UP000316855">
    <property type="component" value="Chromosome"/>
</dbReference>
<dbReference type="Gene3D" id="1.20.90.10">
    <property type="entry name" value="Phospholipase A2 domain"/>
    <property type="match status" value="1"/>
</dbReference>
<dbReference type="KEGG" id="gax:Pan161_59740"/>
<organism evidence="1 2">
    <name type="scientific">Gimesia algae</name>
    <dbReference type="NCBI Taxonomy" id="2527971"/>
    <lineage>
        <taxon>Bacteria</taxon>
        <taxon>Pseudomonadati</taxon>
        <taxon>Planctomycetota</taxon>
        <taxon>Planctomycetia</taxon>
        <taxon>Planctomycetales</taxon>
        <taxon>Planctomycetaceae</taxon>
        <taxon>Gimesia</taxon>
    </lineage>
</organism>
<protein>
    <recommendedName>
        <fullName evidence="3">Prokaryotic phospholipase A2</fullName>
    </recommendedName>
</protein>
<dbReference type="SUPFAM" id="SSF48619">
    <property type="entry name" value="Phospholipase A2, PLA2"/>
    <property type="match status" value="1"/>
</dbReference>
<dbReference type="InterPro" id="IPR036444">
    <property type="entry name" value="PLipase_A2_dom_sf"/>
</dbReference>
<name>A0A517VMN6_9PLAN</name>
<dbReference type="GO" id="GO:0006644">
    <property type="term" value="P:phospholipid metabolic process"/>
    <property type="evidence" value="ECO:0007669"/>
    <property type="project" value="InterPro"/>
</dbReference>